<feature type="coiled-coil region" evidence="1">
    <location>
        <begin position="59"/>
        <end position="126"/>
    </location>
</feature>
<evidence type="ECO:0000313" key="3">
    <source>
        <dbReference type="EMBL" id="TWT43269.1"/>
    </source>
</evidence>
<evidence type="ECO:0000256" key="1">
    <source>
        <dbReference type="SAM" id="Coils"/>
    </source>
</evidence>
<dbReference type="AlphaFoldDB" id="A0A5C5VZN6"/>
<reference evidence="3 4" key="1">
    <citation type="submission" date="2019-02" db="EMBL/GenBank/DDBJ databases">
        <title>Deep-cultivation of Planctomycetes and their phenomic and genomic characterization uncovers novel biology.</title>
        <authorList>
            <person name="Wiegand S."/>
            <person name="Jogler M."/>
            <person name="Boedeker C."/>
            <person name="Pinto D."/>
            <person name="Vollmers J."/>
            <person name="Rivas-Marin E."/>
            <person name="Kohn T."/>
            <person name="Peeters S.H."/>
            <person name="Heuer A."/>
            <person name="Rast P."/>
            <person name="Oberbeckmann S."/>
            <person name="Bunk B."/>
            <person name="Jeske O."/>
            <person name="Meyerdierks A."/>
            <person name="Storesund J.E."/>
            <person name="Kallscheuer N."/>
            <person name="Luecker S."/>
            <person name="Lage O.M."/>
            <person name="Pohl T."/>
            <person name="Merkel B.J."/>
            <person name="Hornburger P."/>
            <person name="Mueller R.-W."/>
            <person name="Bruemmer F."/>
            <person name="Labrenz M."/>
            <person name="Spormann A.M."/>
            <person name="Op Den Camp H."/>
            <person name="Overmann J."/>
            <person name="Amann R."/>
            <person name="Jetten M.S.M."/>
            <person name="Mascher T."/>
            <person name="Medema M.H."/>
            <person name="Devos D.P."/>
            <person name="Kaster A.-K."/>
            <person name="Ovreas L."/>
            <person name="Rohde M."/>
            <person name="Galperin M.Y."/>
            <person name="Jogler C."/>
        </authorList>
    </citation>
    <scope>NUCLEOTIDE SEQUENCE [LARGE SCALE GENOMIC DNA]</scope>
    <source>
        <strain evidence="3 4">Pla111</strain>
    </source>
</reference>
<evidence type="ECO:0008006" key="5">
    <source>
        <dbReference type="Google" id="ProtNLM"/>
    </source>
</evidence>
<evidence type="ECO:0000256" key="2">
    <source>
        <dbReference type="SAM" id="SignalP"/>
    </source>
</evidence>
<evidence type="ECO:0000313" key="4">
    <source>
        <dbReference type="Proteomes" id="UP000318995"/>
    </source>
</evidence>
<accession>A0A5C5VZN6</accession>
<dbReference type="Proteomes" id="UP000318995">
    <property type="component" value="Unassembled WGS sequence"/>
</dbReference>
<feature type="signal peptide" evidence="2">
    <location>
        <begin position="1"/>
        <end position="21"/>
    </location>
</feature>
<comment type="caution">
    <text evidence="3">The sequence shown here is derived from an EMBL/GenBank/DDBJ whole genome shotgun (WGS) entry which is preliminary data.</text>
</comment>
<gene>
    <name evidence="3" type="ORF">Pla111_22190</name>
</gene>
<sequence precursor="true">MLYRFALVLMLTLGTTTYASANCACGECLGESSDELLRVWELASLEQRLYQRFDHPARLREIRDEIAFSEARIDSLRRLQREYEPFTRFRVGNPLAVTAERNRLDLLRAERQLADLRRLLSEEHRMHSTRLRWHATMVSQAAQRLAHATPPAGDGSIEIVNH</sequence>
<name>A0A5C5VZN6_9BACT</name>
<feature type="chain" id="PRO_5022827971" description="Periplasmic heavy metal sensor" evidence="2">
    <location>
        <begin position="22"/>
        <end position="162"/>
    </location>
</feature>
<dbReference type="EMBL" id="SJPH01000004">
    <property type="protein sequence ID" value="TWT43269.1"/>
    <property type="molecule type" value="Genomic_DNA"/>
</dbReference>
<keyword evidence="1" id="KW-0175">Coiled coil</keyword>
<keyword evidence="2" id="KW-0732">Signal</keyword>
<keyword evidence="4" id="KW-1185">Reference proteome</keyword>
<dbReference type="RefSeq" id="WP_146574256.1">
    <property type="nucleotide sequence ID" value="NZ_SJPH01000004.1"/>
</dbReference>
<proteinExistence type="predicted"/>
<organism evidence="3 4">
    <name type="scientific">Botrimarina hoheduenensis</name>
    <dbReference type="NCBI Taxonomy" id="2528000"/>
    <lineage>
        <taxon>Bacteria</taxon>
        <taxon>Pseudomonadati</taxon>
        <taxon>Planctomycetota</taxon>
        <taxon>Planctomycetia</taxon>
        <taxon>Pirellulales</taxon>
        <taxon>Lacipirellulaceae</taxon>
        <taxon>Botrimarina</taxon>
    </lineage>
</organism>
<dbReference type="OrthoDB" id="290646at2"/>
<protein>
    <recommendedName>
        <fullName evidence="5">Periplasmic heavy metal sensor</fullName>
    </recommendedName>
</protein>